<keyword evidence="5" id="KW-0443">Lipid metabolism</keyword>
<dbReference type="InterPro" id="IPR029063">
    <property type="entry name" value="SAM-dependent_MTases_sf"/>
</dbReference>
<dbReference type="RefSeq" id="WP_201356376.1">
    <property type="nucleotide sequence ID" value="NZ_AP014545.1"/>
</dbReference>
<protein>
    <submittedName>
        <fullName evidence="7">Cyclopropane-fatty-acyl-phospholipid synthase</fullName>
        <ecNumber evidence="7">2.1.1.79</ecNumber>
    </submittedName>
</protein>
<dbReference type="InterPro" id="IPR003333">
    <property type="entry name" value="CMAS"/>
</dbReference>
<name>A0A7R6PCZ2_9GAMM</name>
<evidence type="ECO:0000256" key="2">
    <source>
        <dbReference type="ARBA" id="ARBA00022603"/>
    </source>
</evidence>
<keyword evidence="2 7" id="KW-0489">Methyltransferase</keyword>
<keyword evidence="8" id="KW-1185">Reference proteome</keyword>
<evidence type="ECO:0000256" key="6">
    <source>
        <dbReference type="PIRSR" id="PIRSR003085-1"/>
    </source>
</evidence>
<accession>A0A7R6PCZ2</accession>
<evidence type="ECO:0000313" key="8">
    <source>
        <dbReference type="Proteomes" id="UP000595663"/>
    </source>
</evidence>
<evidence type="ECO:0000256" key="1">
    <source>
        <dbReference type="ARBA" id="ARBA00010815"/>
    </source>
</evidence>
<organism evidence="7 8">
    <name type="scientific">Amphritea japonica ATCC BAA-1530</name>
    <dbReference type="NCBI Taxonomy" id="1278309"/>
    <lineage>
        <taxon>Bacteria</taxon>
        <taxon>Pseudomonadati</taxon>
        <taxon>Pseudomonadota</taxon>
        <taxon>Gammaproteobacteria</taxon>
        <taxon>Oceanospirillales</taxon>
        <taxon>Oceanospirillaceae</taxon>
        <taxon>Amphritea</taxon>
    </lineage>
</organism>
<gene>
    <name evidence="7" type="primary">cfa</name>
    <name evidence="7" type="ORF">AMJAP_2190</name>
</gene>
<dbReference type="GO" id="GO:0008825">
    <property type="term" value="F:cyclopropane-fatty-acyl-phospholipid synthase activity"/>
    <property type="evidence" value="ECO:0007669"/>
    <property type="project" value="UniProtKB-EC"/>
</dbReference>
<dbReference type="EC" id="2.1.1.79" evidence="7"/>
<dbReference type="Pfam" id="PF02353">
    <property type="entry name" value="CMAS"/>
    <property type="match status" value="1"/>
</dbReference>
<proteinExistence type="inferred from homology"/>
<dbReference type="KEGG" id="ajp:AMJAP_2190"/>
<keyword evidence="3 7" id="KW-0808">Transferase</keyword>
<evidence type="ECO:0000256" key="5">
    <source>
        <dbReference type="ARBA" id="ARBA00023098"/>
    </source>
</evidence>
<dbReference type="Proteomes" id="UP000595663">
    <property type="component" value="Chromosome"/>
</dbReference>
<feature type="active site" evidence="6">
    <location>
        <position position="347"/>
    </location>
</feature>
<dbReference type="PANTHER" id="PTHR43667:SF2">
    <property type="entry name" value="FATTY ACID C-METHYL TRANSFERASE"/>
    <property type="match status" value="1"/>
</dbReference>
<reference evidence="7 8" key="1">
    <citation type="journal article" date="2008" name="Int. J. Syst. Evol. Microbiol.">
        <title>Amphritea japonica sp. nov. and Amphritea balenae sp. nov., isolated from the sediment adjacent to sperm whale carcasses off Kagoshima, Japan.</title>
        <authorList>
            <person name="Miyazaki M."/>
            <person name="Nogi Y."/>
            <person name="Fujiwara Y."/>
            <person name="Kawato M."/>
            <person name="Nagahama T."/>
            <person name="Kubokawa K."/>
            <person name="Horikoshi K."/>
        </authorList>
    </citation>
    <scope>NUCLEOTIDE SEQUENCE [LARGE SCALE GENOMIC DNA]</scope>
    <source>
        <strain evidence="7 8">ATCC BAA-1530</strain>
    </source>
</reference>
<sequence length="368" mass="42714">MPSGYHTSFGDQKGFEVTIKLNNLRCLFRLFTGGSTGWAEGYTAGEWDTQDLTSLLRWGLQNETMLENIAKAGHLKKLAHNIYHWRNQNSRTGSRRNIAAHYDLGNDFYALWLDKTMSYSAALFESDEQNLDAAQIAKYQQIIDMLGSKQDDHIVEIGCGWGGFAEQLLQQHNVRVHGVTLSEEQLQWSRDRLAAAGLDRRSNISLTDYRDLITRYDGVVSIEMFEAVGEKYWDTYFETLKSCLKPCGKAILQVISIEDQRFETYREQADFIQRYIFPGGMLPSISRLKQKFVEHGFELQQEKLFGQDYALTLKHWRASFEQQTEALEKLGYDERFRRLWRYYLCYCEAGFEEGSIDVGLYQLINRNP</sequence>
<dbReference type="EMBL" id="AP014545">
    <property type="protein sequence ID" value="BBB26781.1"/>
    <property type="molecule type" value="Genomic_DNA"/>
</dbReference>
<dbReference type="AlphaFoldDB" id="A0A7R6PCZ2"/>
<evidence type="ECO:0000256" key="3">
    <source>
        <dbReference type="ARBA" id="ARBA00022679"/>
    </source>
</evidence>
<dbReference type="SUPFAM" id="SSF53335">
    <property type="entry name" value="S-adenosyl-L-methionine-dependent methyltransferases"/>
    <property type="match status" value="1"/>
</dbReference>
<dbReference type="Gene3D" id="3.40.50.150">
    <property type="entry name" value="Vaccinia Virus protein VP39"/>
    <property type="match status" value="1"/>
</dbReference>
<comment type="similarity">
    <text evidence="1">Belongs to the CFA/CMAS family.</text>
</comment>
<dbReference type="InterPro" id="IPR050723">
    <property type="entry name" value="CFA/CMAS"/>
</dbReference>
<dbReference type="CDD" id="cd02440">
    <property type="entry name" value="AdoMet_MTases"/>
    <property type="match status" value="1"/>
</dbReference>
<dbReference type="GO" id="GO:0008610">
    <property type="term" value="P:lipid biosynthetic process"/>
    <property type="evidence" value="ECO:0007669"/>
    <property type="project" value="InterPro"/>
</dbReference>
<evidence type="ECO:0000256" key="4">
    <source>
        <dbReference type="ARBA" id="ARBA00022691"/>
    </source>
</evidence>
<dbReference type="GO" id="GO:0032259">
    <property type="term" value="P:methylation"/>
    <property type="evidence" value="ECO:0007669"/>
    <property type="project" value="UniProtKB-KW"/>
</dbReference>
<keyword evidence="4" id="KW-0949">S-adenosyl-L-methionine</keyword>
<dbReference type="PIRSF" id="PIRSF003085">
    <property type="entry name" value="CMAS"/>
    <property type="match status" value="1"/>
</dbReference>
<evidence type="ECO:0000313" key="7">
    <source>
        <dbReference type="EMBL" id="BBB26781.1"/>
    </source>
</evidence>
<dbReference type="PANTHER" id="PTHR43667">
    <property type="entry name" value="CYCLOPROPANE-FATTY-ACYL-PHOSPHOLIPID SYNTHASE"/>
    <property type="match status" value="1"/>
</dbReference>